<protein>
    <submittedName>
        <fullName evidence="2">Uncharacterized protein</fullName>
    </submittedName>
</protein>
<accession>A0ABQ4L3W8</accession>
<keyword evidence="1" id="KW-0472">Membrane</keyword>
<dbReference type="Proteomes" id="UP000680670">
    <property type="component" value="Unassembled WGS sequence"/>
</dbReference>
<gene>
    <name evidence="2" type="ORF">J6TS1_48410</name>
</gene>
<keyword evidence="3" id="KW-1185">Reference proteome</keyword>
<proteinExistence type="predicted"/>
<keyword evidence="1" id="KW-0812">Transmembrane</keyword>
<organism evidence="2 3">
    <name type="scientific">Siminovitchia terrae</name>
    <name type="common">Bacillus terrae</name>
    <dbReference type="NCBI Taxonomy" id="1914933"/>
    <lineage>
        <taxon>Bacteria</taxon>
        <taxon>Bacillati</taxon>
        <taxon>Bacillota</taxon>
        <taxon>Bacilli</taxon>
        <taxon>Bacillales</taxon>
        <taxon>Bacillaceae</taxon>
        <taxon>Siminovitchia</taxon>
    </lineage>
</organism>
<evidence type="ECO:0000313" key="2">
    <source>
        <dbReference type="EMBL" id="GIN98971.1"/>
    </source>
</evidence>
<dbReference type="RefSeq" id="WP_280519810.1">
    <property type="nucleotide sequence ID" value="NZ_BORJ01000018.1"/>
</dbReference>
<sequence length="40" mass="4685">MKRIDELDFLRDFALVGIVLINITQMITTLSPNREHLIML</sequence>
<dbReference type="EMBL" id="BORJ01000018">
    <property type="protein sequence ID" value="GIN98971.1"/>
    <property type="molecule type" value="Genomic_DNA"/>
</dbReference>
<evidence type="ECO:0000256" key="1">
    <source>
        <dbReference type="SAM" id="Phobius"/>
    </source>
</evidence>
<feature type="transmembrane region" description="Helical" evidence="1">
    <location>
        <begin position="12"/>
        <end position="31"/>
    </location>
</feature>
<keyword evidence="1" id="KW-1133">Transmembrane helix</keyword>
<evidence type="ECO:0000313" key="3">
    <source>
        <dbReference type="Proteomes" id="UP000680670"/>
    </source>
</evidence>
<comment type="caution">
    <text evidence="2">The sequence shown here is derived from an EMBL/GenBank/DDBJ whole genome shotgun (WGS) entry which is preliminary data.</text>
</comment>
<reference evidence="2 3" key="1">
    <citation type="submission" date="2021-03" db="EMBL/GenBank/DDBJ databases">
        <title>Antimicrobial resistance genes in bacteria isolated from Japanese honey, and their potential for conferring macrolide and lincosamide resistance in the American foulbrood pathogen Paenibacillus larvae.</title>
        <authorList>
            <person name="Okamoto M."/>
            <person name="Kumagai M."/>
            <person name="Kanamori H."/>
            <person name="Takamatsu D."/>
        </authorList>
    </citation>
    <scope>NUCLEOTIDE SEQUENCE [LARGE SCALE GENOMIC DNA]</scope>
    <source>
        <strain evidence="2 3">J6TS1</strain>
    </source>
</reference>
<name>A0ABQ4L3W8_SIMTE</name>